<organism evidence="7 8">
    <name type="scientific">Candidatus Lucifugimonas marina</name>
    <dbReference type="NCBI Taxonomy" id="3038979"/>
    <lineage>
        <taxon>Bacteria</taxon>
        <taxon>Bacillati</taxon>
        <taxon>Chloroflexota</taxon>
        <taxon>Dehalococcoidia</taxon>
        <taxon>SAR202 cluster</taxon>
        <taxon>Candidatus Lucifugimonadales</taxon>
        <taxon>Candidatus Lucifugimonadaceae</taxon>
        <taxon>Candidatus Lucifugimonas</taxon>
    </lineage>
</organism>
<reference evidence="7" key="2">
    <citation type="journal article" date="2023" name="Nat. Commun.">
        <title>Cultivation of marine bacteria of the SAR202 clade.</title>
        <authorList>
            <person name="Lim Y."/>
            <person name="Seo J.H."/>
            <person name="Giovannoni S.J."/>
            <person name="Kang I."/>
            <person name="Cho J.C."/>
        </authorList>
    </citation>
    <scope>NUCLEOTIDE SEQUENCE</scope>
    <source>
        <strain evidence="7">JH1073</strain>
    </source>
</reference>
<name>A0AAJ5ZKX5_9CHLR</name>
<dbReference type="Gene3D" id="1.10.357.10">
    <property type="entry name" value="Tetracycline Repressor, domain 2"/>
    <property type="match status" value="1"/>
</dbReference>
<proteinExistence type="predicted"/>
<dbReference type="InterPro" id="IPR001647">
    <property type="entry name" value="HTH_TetR"/>
</dbReference>
<dbReference type="Proteomes" id="UP001321249">
    <property type="component" value="Unassembled WGS sequence"/>
</dbReference>
<keyword evidence="8" id="KW-1185">Reference proteome</keyword>
<dbReference type="RefSeq" id="WP_342823960.1">
    <property type="nucleotide sequence ID" value="NZ_CP046146.1"/>
</dbReference>
<dbReference type="PANTHER" id="PTHR30055">
    <property type="entry name" value="HTH-TYPE TRANSCRIPTIONAL REGULATOR RUTR"/>
    <property type="match status" value="1"/>
</dbReference>
<evidence type="ECO:0000313" key="8">
    <source>
        <dbReference type="Proteomes" id="UP001219901"/>
    </source>
</evidence>
<dbReference type="PANTHER" id="PTHR30055:SF234">
    <property type="entry name" value="HTH-TYPE TRANSCRIPTIONAL REGULATOR BETI"/>
    <property type="match status" value="1"/>
</dbReference>
<dbReference type="PRINTS" id="PR00455">
    <property type="entry name" value="HTHTETR"/>
</dbReference>
<evidence type="ECO:0000256" key="3">
    <source>
        <dbReference type="ARBA" id="ARBA00023163"/>
    </source>
</evidence>
<dbReference type="PROSITE" id="PS50977">
    <property type="entry name" value="HTH_TETR_2"/>
    <property type="match status" value="1"/>
</dbReference>
<dbReference type="EMBL" id="WMBE01000002">
    <property type="protein sequence ID" value="MDG0866499.1"/>
    <property type="molecule type" value="Genomic_DNA"/>
</dbReference>
<dbReference type="GO" id="GO:0000976">
    <property type="term" value="F:transcription cis-regulatory region binding"/>
    <property type="evidence" value="ECO:0007669"/>
    <property type="project" value="TreeGrafter"/>
</dbReference>
<dbReference type="Pfam" id="PF00440">
    <property type="entry name" value="TetR_N"/>
    <property type="match status" value="1"/>
</dbReference>
<dbReference type="SUPFAM" id="SSF46689">
    <property type="entry name" value="Homeodomain-like"/>
    <property type="match status" value="1"/>
</dbReference>
<evidence type="ECO:0000256" key="4">
    <source>
        <dbReference type="PROSITE-ProRule" id="PRU00335"/>
    </source>
</evidence>
<reference evidence="8 9" key="1">
    <citation type="submission" date="2019-11" db="EMBL/GenBank/DDBJ databases">
        <authorList>
            <person name="Cho J.-C."/>
        </authorList>
    </citation>
    <scope>NUCLEOTIDE SEQUENCE [LARGE SCALE GENOMIC DNA]</scope>
    <source>
        <strain evidence="7 8">JH1073</strain>
        <strain evidence="6 9">JH702</strain>
    </source>
</reference>
<evidence type="ECO:0000256" key="2">
    <source>
        <dbReference type="ARBA" id="ARBA00023125"/>
    </source>
</evidence>
<dbReference type="AlphaFoldDB" id="A0AAJ5ZKX5"/>
<keyword evidence="3" id="KW-0804">Transcription</keyword>
<keyword evidence="1" id="KW-0805">Transcription regulation</keyword>
<evidence type="ECO:0000313" key="6">
    <source>
        <dbReference type="EMBL" id="MDG0866499.1"/>
    </source>
</evidence>
<evidence type="ECO:0000313" key="9">
    <source>
        <dbReference type="Proteomes" id="UP001321249"/>
    </source>
</evidence>
<dbReference type="InterPro" id="IPR009057">
    <property type="entry name" value="Homeodomain-like_sf"/>
</dbReference>
<dbReference type="EMBL" id="CP046147">
    <property type="protein sequence ID" value="WFG40591.1"/>
    <property type="molecule type" value="Genomic_DNA"/>
</dbReference>
<evidence type="ECO:0000256" key="1">
    <source>
        <dbReference type="ARBA" id="ARBA00023015"/>
    </source>
</evidence>
<evidence type="ECO:0000313" key="7">
    <source>
        <dbReference type="EMBL" id="WFG40591.1"/>
    </source>
</evidence>
<keyword evidence="2 4" id="KW-0238">DNA-binding</keyword>
<dbReference type="Proteomes" id="UP001219901">
    <property type="component" value="Chromosome"/>
</dbReference>
<dbReference type="GO" id="GO:0003700">
    <property type="term" value="F:DNA-binding transcription factor activity"/>
    <property type="evidence" value="ECO:0007669"/>
    <property type="project" value="TreeGrafter"/>
</dbReference>
<feature type="domain" description="HTH tetR-type" evidence="5">
    <location>
        <begin position="17"/>
        <end position="77"/>
    </location>
</feature>
<gene>
    <name evidence="6" type="ORF">GKO46_05355</name>
    <name evidence="7" type="ORF">GKO48_13600</name>
</gene>
<dbReference type="InterPro" id="IPR050109">
    <property type="entry name" value="HTH-type_TetR-like_transc_reg"/>
</dbReference>
<sequence length="205" mass="23014">MSTKRKYDSTLRLERAADTRLRIQRSAKKLLIENGFEGTTIAAIASDAEVSPQTIYSTFGSKAAIVAAMMTHLEDEAGETETVEALMAEPDPRGQLRIFTQWIARLFDLSSDLFVITQKSPDAPGLSQMKSQGDSRRLMGCTRLTEIWKDAGALRNDIDFESAAEQLWLLSSVESFLNCTEGLGWSAEQFENWLYWSAERLLFTD</sequence>
<evidence type="ECO:0000259" key="5">
    <source>
        <dbReference type="PROSITE" id="PS50977"/>
    </source>
</evidence>
<reference evidence="8" key="3">
    <citation type="submission" date="2023-06" db="EMBL/GenBank/DDBJ databases">
        <title>Pangenomics reveal diversification of enzyme families and niche specialization in globally abundant SAR202 bacteria.</title>
        <authorList>
            <person name="Saw J.H.W."/>
        </authorList>
    </citation>
    <scope>NUCLEOTIDE SEQUENCE [LARGE SCALE GENOMIC DNA]</scope>
    <source>
        <strain evidence="8">JH1073</strain>
    </source>
</reference>
<protein>
    <submittedName>
        <fullName evidence="7">TetR family transcriptional regulator</fullName>
    </submittedName>
</protein>
<feature type="DNA-binding region" description="H-T-H motif" evidence="4">
    <location>
        <begin position="40"/>
        <end position="59"/>
    </location>
</feature>
<accession>A0AAJ5ZKX5</accession>